<comment type="similarity">
    <text evidence="1">Belongs to the Cdt1 family.</text>
</comment>
<dbReference type="EMBL" id="MPGH01000138">
    <property type="protein sequence ID" value="OLN85956.1"/>
    <property type="molecule type" value="Genomic_DNA"/>
</dbReference>
<dbReference type="Pfam" id="PF16679">
    <property type="entry name" value="CDT1_C"/>
    <property type="match status" value="1"/>
</dbReference>
<dbReference type="Gene3D" id="1.10.10.1420">
    <property type="entry name" value="DNA replication factor Cdt1, C-terminal WH domain"/>
    <property type="match status" value="1"/>
</dbReference>
<feature type="domain" description="DNA replication factor Cdt1 C-terminal" evidence="4">
    <location>
        <begin position="391"/>
        <end position="490"/>
    </location>
</feature>
<comment type="caution">
    <text evidence="5">The sequence shown here is derived from an EMBL/GenBank/DDBJ whole genome shotgun (WGS) entry which is preliminary data.</text>
</comment>
<evidence type="ECO:0000313" key="5">
    <source>
        <dbReference type="EMBL" id="OLN85956.1"/>
    </source>
</evidence>
<dbReference type="InterPro" id="IPR032054">
    <property type="entry name" value="Cdt1_C"/>
</dbReference>
<dbReference type="OrthoDB" id="341730at2759"/>
<organism evidence="5 6">
    <name type="scientific">Colletotrichum chlorophyti</name>
    <dbReference type="NCBI Taxonomy" id="708187"/>
    <lineage>
        <taxon>Eukaryota</taxon>
        <taxon>Fungi</taxon>
        <taxon>Dikarya</taxon>
        <taxon>Ascomycota</taxon>
        <taxon>Pezizomycotina</taxon>
        <taxon>Sordariomycetes</taxon>
        <taxon>Hypocreomycetidae</taxon>
        <taxon>Glomerellales</taxon>
        <taxon>Glomerellaceae</taxon>
        <taxon>Colletotrichum</taxon>
    </lineage>
</organism>
<sequence length="518" mass="57805">MARTATRRQVKPAPTPATNLISKYGRVSKTQNHCADESMKKVLFVELPSSHKVRTTEIKTESSPNKDNLPPQVVTSSSRKRKTRSTEEESTDEDVRVTALLPGSLKRQRVSRDCWKDEPTPIKPELTLSTTTVSATKNTASSIADNHRKSRKSTVISHAKAEGREVNQRAGRSTKYNAPTERNTKEELTRKQLPVELLELLDMQRAILKTVSLQITHQGSGAPLDISSITPHVSRTWGKRRVTVDDIRRCIAIQDMKPAGREDEFLGSPFIVTDYGRGKLCLEMDASKASTHIDEEKLCKQFEENLHIMCSQRATDEMTDLDVCFESLSFDDLPKSDITIRHTIKQNPALVKGQRALNELKNGILKKQQEKEAKAQAAKAVTTKPDGTRMSIFDRLRAKEAANAQVQLPTAPELARKRALHRVGDIAAIISMLVASSNSTGQPVISFTMPVLQQKLKESLRVPMSMEEGVDTVRILANEIAPEWMKVASVGGKEHVVIQTRRKPYEAELVVRINRLSA</sequence>
<evidence type="ECO:0000256" key="1">
    <source>
        <dbReference type="ARBA" id="ARBA00008356"/>
    </source>
</evidence>
<dbReference type="Proteomes" id="UP000186583">
    <property type="component" value="Unassembled WGS sequence"/>
</dbReference>
<feature type="region of interest" description="Disordered" evidence="3">
    <location>
        <begin position="143"/>
        <end position="188"/>
    </location>
</feature>
<evidence type="ECO:0000256" key="2">
    <source>
        <dbReference type="ARBA" id="ARBA00023306"/>
    </source>
</evidence>
<evidence type="ECO:0000259" key="4">
    <source>
        <dbReference type="Pfam" id="PF16679"/>
    </source>
</evidence>
<name>A0A1Q8RNN7_9PEZI</name>
<gene>
    <name evidence="5" type="ORF">CCHL11_05431</name>
</gene>
<feature type="compositionally biased region" description="Polar residues" evidence="3">
    <location>
        <begin position="170"/>
        <end position="181"/>
    </location>
</feature>
<feature type="region of interest" description="Disordered" evidence="3">
    <location>
        <begin position="55"/>
        <end position="94"/>
    </location>
</feature>
<protein>
    <recommendedName>
        <fullName evidence="4">DNA replication factor Cdt1 C-terminal domain-containing protein</fullName>
    </recommendedName>
</protein>
<dbReference type="Pfam" id="PF26121">
    <property type="entry name" value="HTH_CDT1"/>
    <property type="match status" value="1"/>
</dbReference>
<keyword evidence="2" id="KW-0131">Cell cycle</keyword>
<evidence type="ECO:0000313" key="6">
    <source>
        <dbReference type="Proteomes" id="UP000186583"/>
    </source>
</evidence>
<evidence type="ECO:0000256" key="3">
    <source>
        <dbReference type="SAM" id="MobiDB-lite"/>
    </source>
</evidence>
<reference evidence="5 6" key="1">
    <citation type="submission" date="2016-11" db="EMBL/GenBank/DDBJ databases">
        <title>Draft Genome Assembly of Colletotrichum chlorophyti a pathogen of herbaceous plants.</title>
        <authorList>
            <person name="Gan P."/>
            <person name="Narusaka M."/>
            <person name="Tsushima A."/>
            <person name="Narusaka Y."/>
            <person name="Takano Y."/>
            <person name="Shirasu K."/>
        </authorList>
    </citation>
    <scope>NUCLEOTIDE SEQUENCE [LARGE SCALE GENOMIC DNA]</scope>
    <source>
        <strain evidence="5 6">NTL11</strain>
    </source>
</reference>
<dbReference type="AlphaFoldDB" id="A0A1Q8RNN7"/>
<dbReference type="InterPro" id="IPR038090">
    <property type="entry name" value="Cdt1_C_WH_dom_sf"/>
</dbReference>
<keyword evidence="6" id="KW-1185">Reference proteome</keyword>
<accession>A0A1Q8RNN7</accession>
<feature type="region of interest" description="Disordered" evidence="3">
    <location>
        <begin position="1"/>
        <end position="24"/>
    </location>
</feature>
<dbReference type="STRING" id="708187.A0A1Q8RNN7"/>
<proteinExistence type="inferred from homology"/>
<feature type="compositionally biased region" description="Basic residues" evidence="3">
    <location>
        <begin position="1"/>
        <end position="10"/>
    </location>
</feature>